<dbReference type="RefSeq" id="WP_242019123.1">
    <property type="nucleotide sequence ID" value="NZ_JAMPKK010000069.1"/>
</dbReference>
<keyword evidence="5 6" id="KW-0472">Membrane</keyword>
<evidence type="ECO:0000256" key="6">
    <source>
        <dbReference type="SAM" id="Phobius"/>
    </source>
</evidence>
<keyword evidence="2" id="KW-1003">Cell membrane</keyword>
<protein>
    <submittedName>
        <fullName evidence="8">PDGLE domain-containing protein</fullName>
    </submittedName>
</protein>
<evidence type="ECO:0000256" key="3">
    <source>
        <dbReference type="ARBA" id="ARBA00022692"/>
    </source>
</evidence>
<keyword evidence="9" id="KW-1185">Reference proteome</keyword>
<dbReference type="Proteomes" id="UP001442494">
    <property type="component" value="Unassembled WGS sequence"/>
</dbReference>
<name>A0ABV0JVB2_9CYAN</name>
<evidence type="ECO:0000256" key="5">
    <source>
        <dbReference type="ARBA" id="ARBA00023136"/>
    </source>
</evidence>
<evidence type="ECO:0000313" key="8">
    <source>
        <dbReference type="EMBL" id="MEP0867405.1"/>
    </source>
</evidence>
<evidence type="ECO:0000259" key="7">
    <source>
        <dbReference type="Pfam" id="PF13190"/>
    </source>
</evidence>
<proteinExistence type="predicted"/>
<feature type="domain" description="PDGLE" evidence="7">
    <location>
        <begin position="15"/>
        <end position="108"/>
    </location>
</feature>
<dbReference type="EMBL" id="JAMPKK010000069">
    <property type="protein sequence ID" value="MEP0867405.1"/>
    <property type="molecule type" value="Genomic_DNA"/>
</dbReference>
<evidence type="ECO:0000256" key="1">
    <source>
        <dbReference type="ARBA" id="ARBA00004236"/>
    </source>
</evidence>
<evidence type="ECO:0000256" key="2">
    <source>
        <dbReference type="ARBA" id="ARBA00022475"/>
    </source>
</evidence>
<gene>
    <name evidence="8" type="ORF">NDI37_23425</name>
</gene>
<organism evidence="8 9">
    <name type="scientific">Funiculus sociatus GB2-A5</name>
    <dbReference type="NCBI Taxonomy" id="2933946"/>
    <lineage>
        <taxon>Bacteria</taxon>
        <taxon>Bacillati</taxon>
        <taxon>Cyanobacteriota</taxon>
        <taxon>Cyanophyceae</taxon>
        <taxon>Coleofasciculales</taxon>
        <taxon>Coleofasciculaceae</taxon>
        <taxon>Funiculus</taxon>
    </lineage>
</organism>
<feature type="transmembrane region" description="Helical" evidence="6">
    <location>
        <begin position="16"/>
        <end position="36"/>
    </location>
</feature>
<accession>A0ABV0JVB2</accession>
<dbReference type="Pfam" id="PF13190">
    <property type="entry name" value="PDGLE"/>
    <property type="match status" value="1"/>
</dbReference>
<evidence type="ECO:0000313" key="9">
    <source>
        <dbReference type="Proteomes" id="UP001442494"/>
    </source>
</evidence>
<comment type="caution">
    <text evidence="8">The sequence shown here is derived from an EMBL/GenBank/DDBJ whole genome shotgun (WGS) entry which is preliminary data.</text>
</comment>
<evidence type="ECO:0000256" key="4">
    <source>
        <dbReference type="ARBA" id="ARBA00022989"/>
    </source>
</evidence>
<feature type="transmembrane region" description="Helical" evidence="6">
    <location>
        <begin position="83"/>
        <end position="103"/>
    </location>
</feature>
<reference evidence="8 9" key="1">
    <citation type="submission" date="2022-04" db="EMBL/GenBank/DDBJ databases">
        <title>Positive selection, recombination, and allopatry shape intraspecific diversity of widespread and dominant cyanobacteria.</title>
        <authorList>
            <person name="Wei J."/>
            <person name="Shu W."/>
            <person name="Hu C."/>
        </authorList>
    </citation>
    <scope>NUCLEOTIDE SEQUENCE [LARGE SCALE GENOMIC DNA]</scope>
    <source>
        <strain evidence="8 9">GB2-A5</strain>
    </source>
</reference>
<comment type="subcellular location">
    <subcellularLocation>
        <location evidence="1">Cell membrane</location>
    </subcellularLocation>
</comment>
<sequence>MSPESASHRLRQRNRAFVIAGLGTALLIAIFLSPFASSDPDGLDRVAQDHKFDTKAAEDAPARKLPFYSVFEEYAVRGVPEQIATPIAGLIGTLATFGLAWGIGKLVVRNSGSPTDDSDYPNPPRE</sequence>
<keyword evidence="4 6" id="KW-1133">Transmembrane helix</keyword>
<keyword evidence="3 6" id="KW-0812">Transmembrane</keyword>
<dbReference type="InterPro" id="IPR025937">
    <property type="entry name" value="PDGLE_dom"/>
</dbReference>